<accession>A0A1L0BP64</accession>
<name>A0A1L0BP64_9ASCO</name>
<dbReference type="AlphaFoldDB" id="A0A1L0BP64"/>
<dbReference type="PROSITE" id="PS50801">
    <property type="entry name" value="STAS"/>
    <property type="match status" value="1"/>
</dbReference>
<evidence type="ECO:0000313" key="7">
    <source>
        <dbReference type="EMBL" id="SGZ51946.1"/>
    </source>
</evidence>
<feature type="transmembrane region" description="Helical" evidence="5">
    <location>
        <begin position="252"/>
        <end position="273"/>
    </location>
</feature>
<organism evidence="7 8">
    <name type="scientific">Sungouiella intermedia</name>
    <dbReference type="NCBI Taxonomy" id="45354"/>
    <lineage>
        <taxon>Eukaryota</taxon>
        <taxon>Fungi</taxon>
        <taxon>Dikarya</taxon>
        <taxon>Ascomycota</taxon>
        <taxon>Saccharomycotina</taxon>
        <taxon>Pichiomycetes</taxon>
        <taxon>Metschnikowiaceae</taxon>
        <taxon>Sungouiella</taxon>
    </lineage>
</organism>
<dbReference type="InterPro" id="IPR036513">
    <property type="entry name" value="STAS_dom_sf"/>
</dbReference>
<dbReference type="GO" id="GO:0016020">
    <property type="term" value="C:membrane"/>
    <property type="evidence" value="ECO:0007669"/>
    <property type="project" value="UniProtKB-SubCell"/>
</dbReference>
<dbReference type="Pfam" id="PF01740">
    <property type="entry name" value="STAS"/>
    <property type="match status" value="1"/>
</dbReference>
<dbReference type="CDD" id="cd07042">
    <property type="entry name" value="STAS_SulP_like_sulfate_transporter"/>
    <property type="match status" value="1"/>
</dbReference>
<evidence type="ECO:0000256" key="3">
    <source>
        <dbReference type="ARBA" id="ARBA00022989"/>
    </source>
</evidence>
<dbReference type="InterPro" id="IPR001902">
    <property type="entry name" value="SLC26A/SulP_fam"/>
</dbReference>
<dbReference type="Gene3D" id="3.30.750.24">
    <property type="entry name" value="STAS domain"/>
    <property type="match status" value="1"/>
</dbReference>
<evidence type="ECO:0000313" key="8">
    <source>
        <dbReference type="Proteomes" id="UP000182334"/>
    </source>
</evidence>
<feature type="transmembrane region" description="Helical" evidence="5">
    <location>
        <begin position="172"/>
        <end position="194"/>
    </location>
</feature>
<feature type="transmembrane region" description="Helical" evidence="5">
    <location>
        <begin position="477"/>
        <end position="505"/>
    </location>
</feature>
<dbReference type="OrthoDB" id="427213at2759"/>
<evidence type="ECO:0000256" key="5">
    <source>
        <dbReference type="SAM" id="Phobius"/>
    </source>
</evidence>
<feature type="transmembrane region" description="Helical" evidence="5">
    <location>
        <begin position="285"/>
        <end position="304"/>
    </location>
</feature>
<keyword evidence="4 5" id="KW-0472">Membrane</keyword>
<evidence type="ECO:0000256" key="2">
    <source>
        <dbReference type="ARBA" id="ARBA00022692"/>
    </source>
</evidence>
<protein>
    <submittedName>
        <fullName evidence="7">CIC11C00000001880</fullName>
    </submittedName>
</protein>
<dbReference type="PANTHER" id="PTHR11814">
    <property type="entry name" value="SULFATE TRANSPORTER"/>
    <property type="match status" value="1"/>
</dbReference>
<dbReference type="STRING" id="45354.A0A1L0BP64"/>
<evidence type="ECO:0000259" key="6">
    <source>
        <dbReference type="PROSITE" id="PS50801"/>
    </source>
</evidence>
<reference evidence="7 8" key="1">
    <citation type="submission" date="2016-10" db="EMBL/GenBank/DDBJ databases">
        <authorList>
            <person name="de Groot N.N."/>
        </authorList>
    </citation>
    <scope>NUCLEOTIDE SEQUENCE [LARGE SCALE GENOMIC DNA]</scope>
    <source>
        <strain evidence="7 8">CBS 141442</strain>
    </source>
</reference>
<feature type="transmembrane region" description="Helical" evidence="5">
    <location>
        <begin position="381"/>
        <end position="404"/>
    </location>
</feature>
<proteinExistence type="predicted"/>
<gene>
    <name evidence="7" type="ORF">SAMEA4029010_CIC11G00000001880</name>
</gene>
<keyword evidence="8" id="KW-1185">Reference proteome</keyword>
<sequence length="727" mass="79922">MTAPTENTRLLFSLPPPSKRRPPLLTVPLSQSIRSARSMEPVLEHHDIDSINFDLITAKDFDWYAYVSYYLPILRWLPQYSRKSFIGDLLAGTSLASFQIPLVMSLATSLAKLPPLVGLYSAATVALVYAIFGGVPVLVVGPLPGTAVLYGQMIETLLHSKSDLSKFLPLEVSSIISVGMSGVLLATGLLRWGFLDNVLSRSLLKGFIGAMGVIMIANQLDIQMGLQELSVHFPHRLIVDKLTFAFEHGKEAHVDTVVVTVVTLATVLLIRKLKTVLLSKFNMKWAVYFPELLGMVVIATGLSYRFDWQSLGIEVVGNLNDGSKSDKIGFINPFNVSRLPLFKQVFTTSCLCALLGFFDSTTATKALGARYNYNVSSNRELVALGACNFALTFFGGMPSFGALGRSKINISAGASTPLATVIMSLTILLAVRLFLPSLYYLPECVLSLSTTIIGITILEEVPQDIAFFWSISGYDEIMILAAVFCATIFWSVEMGMMLGVVIAVVRVIKQGTRSQIHILGRVPNTSVFRNADELIEESFTSHVEQPSSASKVGENLAEFVAEIQQIEGVLIIKIPEPLNFANLGDLRSKLTRIEKFGTLSVHPSQPSISGFDTGAIKFIIIDCKGMTSMDASATQALYETVKRYSEVDKICVSFCRVSMNSQVRDRFIRLGLTKIVNSNYTKFYKARSYLLLDTAELNHSFNVSTRLGDGFFLSIDEALRAFDIDTV</sequence>
<evidence type="ECO:0000256" key="1">
    <source>
        <dbReference type="ARBA" id="ARBA00004141"/>
    </source>
</evidence>
<dbReference type="Pfam" id="PF00916">
    <property type="entry name" value="Sulfate_transp"/>
    <property type="match status" value="1"/>
</dbReference>
<dbReference type="PROSITE" id="PS01130">
    <property type="entry name" value="SLC26A"/>
    <property type="match status" value="1"/>
</dbReference>
<dbReference type="InterPro" id="IPR011547">
    <property type="entry name" value="SLC26A/SulP_dom"/>
</dbReference>
<evidence type="ECO:0000256" key="4">
    <source>
        <dbReference type="ARBA" id="ARBA00023136"/>
    </source>
</evidence>
<dbReference type="InterPro" id="IPR002645">
    <property type="entry name" value="STAS_dom"/>
</dbReference>
<dbReference type="Proteomes" id="UP000182334">
    <property type="component" value="Chromosome III"/>
</dbReference>
<dbReference type="InterPro" id="IPR018045">
    <property type="entry name" value="S04_transporter_CS"/>
</dbReference>
<feature type="domain" description="STAS" evidence="6">
    <location>
        <begin position="559"/>
        <end position="722"/>
    </location>
</feature>
<feature type="transmembrane region" description="Helical" evidence="5">
    <location>
        <begin position="410"/>
        <end position="431"/>
    </location>
</feature>
<feature type="transmembrane region" description="Helical" evidence="5">
    <location>
        <begin position="127"/>
        <end position="151"/>
    </location>
</feature>
<dbReference type="SUPFAM" id="SSF52091">
    <property type="entry name" value="SpoIIaa-like"/>
    <property type="match status" value="1"/>
</dbReference>
<dbReference type="EMBL" id="LT635758">
    <property type="protein sequence ID" value="SGZ51946.1"/>
    <property type="molecule type" value="Genomic_DNA"/>
</dbReference>
<comment type="subcellular location">
    <subcellularLocation>
        <location evidence="1">Membrane</location>
        <topology evidence="1">Multi-pass membrane protein</topology>
    </subcellularLocation>
</comment>
<keyword evidence="2 5" id="KW-0812">Transmembrane</keyword>
<dbReference type="GO" id="GO:0008271">
    <property type="term" value="F:secondary active sulfate transmembrane transporter activity"/>
    <property type="evidence" value="ECO:0007669"/>
    <property type="project" value="InterPro"/>
</dbReference>
<keyword evidence="3 5" id="KW-1133">Transmembrane helix</keyword>